<dbReference type="PANTHER" id="PTHR43300:SF7">
    <property type="entry name" value="UDP-N-ACETYLBACILLOSAMINE N-ACETYLTRANSFERASE"/>
    <property type="match status" value="1"/>
</dbReference>
<dbReference type="NCBIfam" id="TIGR03570">
    <property type="entry name" value="NeuD_NnaD"/>
    <property type="match status" value="1"/>
</dbReference>
<dbReference type="PANTHER" id="PTHR43300">
    <property type="entry name" value="ACETYLTRANSFERASE"/>
    <property type="match status" value="1"/>
</dbReference>
<dbReference type="CDD" id="cd03360">
    <property type="entry name" value="LbH_AT_putative"/>
    <property type="match status" value="1"/>
</dbReference>
<dbReference type="InterPro" id="IPR011004">
    <property type="entry name" value="Trimer_LpxA-like_sf"/>
</dbReference>
<proteinExistence type="inferred from homology"/>
<organism evidence="4 5">
    <name type="scientific">Flavobacterium cheonhonense</name>
    <dbReference type="NCBI Taxonomy" id="706185"/>
    <lineage>
        <taxon>Bacteria</taxon>
        <taxon>Pseudomonadati</taxon>
        <taxon>Bacteroidota</taxon>
        <taxon>Flavobacteriia</taxon>
        <taxon>Flavobacteriales</taxon>
        <taxon>Flavobacteriaceae</taxon>
        <taxon>Flavobacterium</taxon>
    </lineage>
</organism>
<comment type="caution">
    <text evidence="4">The sequence shown here is derived from an EMBL/GenBank/DDBJ whole genome shotgun (WGS) entry which is preliminary data.</text>
</comment>
<dbReference type="Proteomes" id="UP001500968">
    <property type="component" value="Unassembled WGS sequence"/>
</dbReference>
<dbReference type="InterPro" id="IPR050179">
    <property type="entry name" value="Trans_hexapeptide_repeat"/>
</dbReference>
<evidence type="ECO:0000313" key="5">
    <source>
        <dbReference type="Proteomes" id="UP001500968"/>
    </source>
</evidence>
<evidence type="ECO:0000259" key="3">
    <source>
        <dbReference type="Pfam" id="PF25087"/>
    </source>
</evidence>
<comment type="similarity">
    <text evidence="1">Belongs to the transferase hexapeptide repeat family.</text>
</comment>
<keyword evidence="5" id="KW-1185">Reference proteome</keyword>
<evidence type="ECO:0000313" key="4">
    <source>
        <dbReference type="EMBL" id="GAA4029812.1"/>
    </source>
</evidence>
<dbReference type="RefSeq" id="WP_324691464.1">
    <property type="nucleotide sequence ID" value="NZ_BAABCR010000014.1"/>
</dbReference>
<feature type="domain" description="Mannose-1-phosphate guanyltransferase C-terminal" evidence="3">
    <location>
        <begin position="94"/>
        <end position="169"/>
    </location>
</feature>
<sequence>MKNLVIIGASGFAREMYDLAMTCYGSEPDFRIKGFLSDNPSTIESMGYPPVLNTVTDYVPEDNDVFFCAIGNLYHRRKTVELILSKGGQFINLIHPTAIISPSVKLGIGVGIKAYCVLASDVTVEDFTFLQSSVIMGHDVHVGRFCQVNSFAFFAGYVRVHDMVSVNAGVRIIQNVVVEEESVVGIGSVVLNRVKKNTTVFGNPAKRIIL</sequence>
<dbReference type="Pfam" id="PF25087">
    <property type="entry name" value="GMPPB_C"/>
    <property type="match status" value="1"/>
</dbReference>
<dbReference type="SUPFAM" id="SSF51161">
    <property type="entry name" value="Trimeric LpxA-like enzymes"/>
    <property type="match status" value="1"/>
</dbReference>
<gene>
    <name evidence="4" type="ORF">GCM10022386_12060</name>
</gene>
<dbReference type="InterPro" id="IPR020019">
    <property type="entry name" value="AcTrfase_PglD-like"/>
</dbReference>
<evidence type="ECO:0000259" key="2">
    <source>
        <dbReference type="Pfam" id="PF17836"/>
    </source>
</evidence>
<accession>A0ABP7TQJ0</accession>
<evidence type="ECO:0000256" key="1">
    <source>
        <dbReference type="ARBA" id="ARBA00007274"/>
    </source>
</evidence>
<dbReference type="Gene3D" id="3.40.50.20">
    <property type="match status" value="1"/>
</dbReference>
<protein>
    <submittedName>
        <fullName evidence="4">Acetyltransferase</fullName>
    </submittedName>
</protein>
<dbReference type="InterPro" id="IPR041561">
    <property type="entry name" value="PglD_N"/>
</dbReference>
<dbReference type="InterPro" id="IPR056729">
    <property type="entry name" value="GMPPB_C"/>
</dbReference>
<reference evidence="5" key="1">
    <citation type="journal article" date="2019" name="Int. J. Syst. Evol. Microbiol.">
        <title>The Global Catalogue of Microorganisms (GCM) 10K type strain sequencing project: providing services to taxonomists for standard genome sequencing and annotation.</title>
        <authorList>
            <consortium name="The Broad Institute Genomics Platform"/>
            <consortium name="The Broad Institute Genome Sequencing Center for Infectious Disease"/>
            <person name="Wu L."/>
            <person name="Ma J."/>
        </authorList>
    </citation>
    <scope>NUCLEOTIDE SEQUENCE [LARGE SCALE GENOMIC DNA]</scope>
    <source>
        <strain evidence="5">JCM 17064</strain>
    </source>
</reference>
<feature type="domain" description="PglD N-terminal" evidence="2">
    <location>
        <begin position="3"/>
        <end position="81"/>
    </location>
</feature>
<name>A0ABP7TQJ0_9FLAO</name>
<dbReference type="Gene3D" id="2.160.10.10">
    <property type="entry name" value="Hexapeptide repeat proteins"/>
    <property type="match status" value="1"/>
</dbReference>
<dbReference type="Pfam" id="PF17836">
    <property type="entry name" value="PglD_N"/>
    <property type="match status" value="1"/>
</dbReference>
<dbReference type="EMBL" id="BAABCR010000014">
    <property type="protein sequence ID" value="GAA4029812.1"/>
    <property type="molecule type" value="Genomic_DNA"/>
</dbReference>